<reference evidence="3 4" key="1">
    <citation type="submission" date="2019-10" db="EMBL/GenBank/DDBJ databases">
        <title>Draft Genome Assembly of Rhodococcus zopfii DSM44189.</title>
        <authorList>
            <person name="Sutton J.M."/>
            <person name="Akob D.M."/>
            <person name="Bushman T.J."/>
        </authorList>
    </citation>
    <scope>NUCLEOTIDE SEQUENCE [LARGE SCALE GENOMIC DNA]</scope>
    <source>
        <strain evidence="3 4">DSM 44189</strain>
    </source>
</reference>
<organism evidence="3 4">
    <name type="scientific">Rhodococcus zopfii</name>
    <dbReference type="NCBI Taxonomy" id="43772"/>
    <lineage>
        <taxon>Bacteria</taxon>
        <taxon>Bacillati</taxon>
        <taxon>Actinomycetota</taxon>
        <taxon>Actinomycetes</taxon>
        <taxon>Mycobacteriales</taxon>
        <taxon>Nocardiaceae</taxon>
        <taxon>Rhodococcus</taxon>
    </lineage>
</organism>
<feature type="domain" description="TY-Chap central" evidence="2">
    <location>
        <begin position="125"/>
        <end position="254"/>
    </location>
</feature>
<gene>
    <name evidence="3" type="ORF">F8M49_16605</name>
</gene>
<sequence length="271" mass="29881">MNNIDHFDECVELAWARFRSQMARSIGELPGGDVVELRADTALTPFAGMRIERRPGLGVHASVLAPPEECGQAAPARCHTPVTTGDPDAVASWVVRVLRERWDVVEPAFVQVGPRPGVAGAQWFDELRVRVGDALAQVLGRPASIDADGDFVLVLDSQVIFVIVDRTVPAVRLWTPLLHRITDRIGAAHWVDRHHRGVGVHAMVVEDRLVGTGEIPAAPFDPAVLEERIDVMRRLMPAVARRVATDFGGVHYTEDDRRPGSPDTSLFDDWY</sequence>
<dbReference type="RefSeq" id="WP_139281789.1">
    <property type="nucleotide sequence ID" value="NZ_JAHWLX010000075.1"/>
</dbReference>
<protein>
    <recommendedName>
        <fullName evidence="2">TY-Chap central domain-containing protein</fullName>
    </recommendedName>
</protein>
<evidence type="ECO:0000313" key="3">
    <source>
        <dbReference type="EMBL" id="MDV2476538.1"/>
    </source>
</evidence>
<dbReference type="Proteomes" id="UP001275440">
    <property type="component" value="Unassembled WGS sequence"/>
</dbReference>
<accession>A0ABU3WRI0</accession>
<dbReference type="InterPro" id="IPR054343">
    <property type="entry name" value="TY-Chap_M"/>
</dbReference>
<keyword evidence="4" id="KW-1185">Reference proteome</keyword>
<dbReference type="Pfam" id="PF22551">
    <property type="entry name" value="TY-Chap1"/>
    <property type="match status" value="1"/>
</dbReference>
<evidence type="ECO:0000313" key="4">
    <source>
        <dbReference type="Proteomes" id="UP001275440"/>
    </source>
</evidence>
<proteinExistence type="predicted"/>
<dbReference type="EMBL" id="WBMO01000001">
    <property type="protein sequence ID" value="MDV2476538.1"/>
    <property type="molecule type" value="Genomic_DNA"/>
</dbReference>
<comment type="caution">
    <text evidence="3">The sequence shown here is derived from an EMBL/GenBank/DDBJ whole genome shotgun (WGS) entry which is preliminary data.</text>
</comment>
<evidence type="ECO:0000256" key="1">
    <source>
        <dbReference type="SAM" id="MobiDB-lite"/>
    </source>
</evidence>
<feature type="region of interest" description="Disordered" evidence="1">
    <location>
        <begin position="251"/>
        <end position="271"/>
    </location>
</feature>
<evidence type="ECO:0000259" key="2">
    <source>
        <dbReference type="Pfam" id="PF22551"/>
    </source>
</evidence>
<name>A0ABU3WRI0_9NOCA</name>